<feature type="chain" id="PRO_5018328467" evidence="1">
    <location>
        <begin position="22"/>
        <end position="79"/>
    </location>
</feature>
<dbReference type="RefSeq" id="WP_124152343.1">
    <property type="nucleotide sequence ID" value="NZ_RQIS01000012.1"/>
</dbReference>
<evidence type="ECO:0000256" key="1">
    <source>
        <dbReference type="SAM" id="SignalP"/>
    </source>
</evidence>
<dbReference type="OrthoDB" id="9035305at2"/>
<reference evidence="2 3" key="1">
    <citation type="submission" date="2018-11" db="EMBL/GenBank/DDBJ databases">
        <title>Paraburkholderia sp. DHOA04, isolated from soil.</title>
        <authorList>
            <person name="Gao Z.-H."/>
            <person name="Qiu L.-H."/>
            <person name="Fu J.-C."/>
        </authorList>
    </citation>
    <scope>NUCLEOTIDE SEQUENCE [LARGE SCALE GENOMIC DNA]</scope>
    <source>
        <strain evidence="2 3">DHOA04</strain>
    </source>
</reference>
<evidence type="ECO:0000313" key="2">
    <source>
        <dbReference type="EMBL" id="RQH04690.1"/>
    </source>
</evidence>
<sequence>MLRWVIPLLILANSAAAAANAGVFGPTPASGLRDSAPLTRQIHPERLTVRPIVASESVDVPVVGGPVSDPAVQTAPLTQ</sequence>
<keyword evidence="3" id="KW-1185">Reference proteome</keyword>
<dbReference type="Proteomes" id="UP000272778">
    <property type="component" value="Unassembled WGS sequence"/>
</dbReference>
<organism evidence="2 3">
    <name type="scientific">Paraburkholderia dinghuensis</name>
    <dbReference type="NCBI Taxonomy" id="2305225"/>
    <lineage>
        <taxon>Bacteria</taxon>
        <taxon>Pseudomonadati</taxon>
        <taxon>Pseudomonadota</taxon>
        <taxon>Betaproteobacteria</taxon>
        <taxon>Burkholderiales</taxon>
        <taxon>Burkholderiaceae</taxon>
        <taxon>Paraburkholderia</taxon>
    </lineage>
</organism>
<evidence type="ECO:0000313" key="3">
    <source>
        <dbReference type="Proteomes" id="UP000272778"/>
    </source>
</evidence>
<name>A0A3N6PRY5_9BURK</name>
<accession>A0A3N6PRY5</accession>
<keyword evidence="1" id="KW-0732">Signal</keyword>
<dbReference type="EMBL" id="RQIS01000012">
    <property type="protein sequence ID" value="RQH04690.1"/>
    <property type="molecule type" value="Genomic_DNA"/>
</dbReference>
<gene>
    <name evidence="2" type="ORF">D1Y85_17530</name>
</gene>
<proteinExistence type="predicted"/>
<feature type="signal peptide" evidence="1">
    <location>
        <begin position="1"/>
        <end position="21"/>
    </location>
</feature>
<comment type="caution">
    <text evidence="2">The sequence shown here is derived from an EMBL/GenBank/DDBJ whole genome shotgun (WGS) entry which is preliminary data.</text>
</comment>
<protein>
    <submittedName>
        <fullName evidence="2">Uncharacterized protein</fullName>
    </submittedName>
</protein>
<dbReference type="AlphaFoldDB" id="A0A3N6PRY5"/>